<gene>
    <name evidence="1" type="ORF">RRF57_002472</name>
</gene>
<proteinExistence type="predicted"/>
<name>A0AAN7UFC6_9PEZI</name>
<comment type="caution">
    <text evidence="1">The sequence shown here is derived from an EMBL/GenBank/DDBJ whole genome shotgun (WGS) entry which is preliminary data.</text>
</comment>
<dbReference type="AlphaFoldDB" id="A0AAN7UFC6"/>
<evidence type="ECO:0000313" key="2">
    <source>
        <dbReference type="Proteomes" id="UP001305414"/>
    </source>
</evidence>
<dbReference type="EMBL" id="JAWHQM010000004">
    <property type="protein sequence ID" value="KAK5626757.1"/>
    <property type="molecule type" value="Genomic_DNA"/>
</dbReference>
<protein>
    <submittedName>
        <fullName evidence="1">Uncharacterized protein</fullName>
    </submittedName>
</protein>
<organism evidence="1 2">
    <name type="scientific">Xylaria bambusicola</name>
    <dbReference type="NCBI Taxonomy" id="326684"/>
    <lineage>
        <taxon>Eukaryota</taxon>
        <taxon>Fungi</taxon>
        <taxon>Dikarya</taxon>
        <taxon>Ascomycota</taxon>
        <taxon>Pezizomycotina</taxon>
        <taxon>Sordariomycetes</taxon>
        <taxon>Xylariomycetidae</taxon>
        <taxon>Xylariales</taxon>
        <taxon>Xylariaceae</taxon>
        <taxon>Xylaria</taxon>
    </lineage>
</organism>
<accession>A0AAN7UFC6</accession>
<sequence length="65" mass="7832">MTVIPTRYYESINQNYIDSDWTHTCRDFSKVREWASSRYNGELAVKPRHRNGTVWEDYYLPSEVV</sequence>
<reference evidence="1 2" key="1">
    <citation type="submission" date="2023-10" db="EMBL/GenBank/DDBJ databases">
        <title>Draft genome sequence of Xylaria bambusicola isolate GMP-LS, the root and basal stem rot pathogen of sugarcane in Indonesia.</title>
        <authorList>
            <person name="Selvaraj P."/>
            <person name="Muralishankar V."/>
            <person name="Muruganantham S."/>
            <person name="Sp S."/>
            <person name="Haryani S."/>
            <person name="Lau K.J.X."/>
            <person name="Naqvi N.I."/>
        </authorList>
    </citation>
    <scope>NUCLEOTIDE SEQUENCE [LARGE SCALE GENOMIC DNA]</scope>
    <source>
        <strain evidence="1">GMP-LS</strain>
    </source>
</reference>
<keyword evidence="2" id="KW-1185">Reference proteome</keyword>
<evidence type="ECO:0000313" key="1">
    <source>
        <dbReference type="EMBL" id="KAK5626757.1"/>
    </source>
</evidence>
<dbReference type="Proteomes" id="UP001305414">
    <property type="component" value="Unassembled WGS sequence"/>
</dbReference>